<keyword evidence="5 14" id="KW-0812">Transmembrane</keyword>
<evidence type="ECO:0000256" key="3">
    <source>
        <dbReference type="ARBA" id="ARBA00022543"/>
    </source>
</evidence>
<evidence type="ECO:0000256" key="6">
    <source>
        <dbReference type="ARBA" id="ARBA00022925"/>
    </source>
</evidence>
<feature type="transmembrane region" description="Helical" evidence="16">
    <location>
        <begin position="538"/>
        <end position="559"/>
    </location>
</feature>
<evidence type="ECO:0000256" key="8">
    <source>
        <dbReference type="ARBA" id="ARBA00022991"/>
    </source>
</evidence>
<proteinExistence type="inferred from homology"/>
<keyword evidence="11 14" id="KW-0675">Receptor</keyword>
<dbReference type="OrthoDB" id="5974286at2759"/>
<comment type="subcellular location">
    <subcellularLocation>
        <location evidence="1">Membrane</location>
        <topology evidence="1">Multi-pass membrane protein</topology>
    </subcellularLocation>
</comment>
<dbReference type="GO" id="GO:0009881">
    <property type="term" value="F:photoreceptor activity"/>
    <property type="evidence" value="ECO:0007669"/>
    <property type="project" value="UniProtKB-KW"/>
</dbReference>
<keyword evidence="19" id="KW-1185">Reference proteome</keyword>
<evidence type="ECO:0000256" key="5">
    <source>
        <dbReference type="ARBA" id="ARBA00022692"/>
    </source>
</evidence>
<organism evidence="18">
    <name type="scientific">Darwinula stevensoni</name>
    <dbReference type="NCBI Taxonomy" id="69355"/>
    <lineage>
        <taxon>Eukaryota</taxon>
        <taxon>Metazoa</taxon>
        <taxon>Ecdysozoa</taxon>
        <taxon>Arthropoda</taxon>
        <taxon>Crustacea</taxon>
        <taxon>Oligostraca</taxon>
        <taxon>Ostracoda</taxon>
        <taxon>Podocopa</taxon>
        <taxon>Podocopida</taxon>
        <taxon>Darwinulocopina</taxon>
        <taxon>Darwinuloidea</taxon>
        <taxon>Darwinulidae</taxon>
        <taxon>Darwinula</taxon>
    </lineage>
</organism>
<keyword evidence="8" id="KW-0157">Chromophore</keyword>
<reference evidence="18" key="1">
    <citation type="submission" date="2020-11" db="EMBL/GenBank/DDBJ databases">
        <authorList>
            <person name="Tran Van P."/>
        </authorList>
    </citation>
    <scope>NUCLEOTIDE SEQUENCE</scope>
</reference>
<evidence type="ECO:0000256" key="2">
    <source>
        <dbReference type="ARBA" id="ARBA00010663"/>
    </source>
</evidence>
<dbReference type="PROSITE" id="PS50262">
    <property type="entry name" value="G_PROTEIN_RECEP_F1_2"/>
    <property type="match status" value="1"/>
</dbReference>
<evidence type="ECO:0000259" key="17">
    <source>
        <dbReference type="PROSITE" id="PS50262"/>
    </source>
</evidence>
<feature type="transmembrane region" description="Helical" evidence="16">
    <location>
        <begin position="500"/>
        <end position="526"/>
    </location>
</feature>
<dbReference type="Proteomes" id="UP000677054">
    <property type="component" value="Unassembled WGS sequence"/>
</dbReference>
<keyword evidence="10 16" id="KW-0472">Membrane</keyword>
<feature type="compositionally biased region" description="Polar residues" evidence="15">
    <location>
        <begin position="302"/>
        <end position="323"/>
    </location>
</feature>
<evidence type="ECO:0000256" key="13">
    <source>
        <dbReference type="ARBA" id="ARBA00023305"/>
    </source>
</evidence>
<protein>
    <recommendedName>
        <fullName evidence="17">G-protein coupled receptors family 1 profile domain-containing protein</fullName>
    </recommendedName>
</protein>
<evidence type="ECO:0000313" key="18">
    <source>
        <dbReference type="EMBL" id="CAD7246408.1"/>
    </source>
</evidence>
<feature type="compositionally biased region" description="Polar residues" evidence="15">
    <location>
        <begin position="28"/>
        <end position="39"/>
    </location>
</feature>
<keyword evidence="7 16" id="KW-1133">Transmembrane helix</keyword>
<evidence type="ECO:0000256" key="12">
    <source>
        <dbReference type="ARBA" id="ARBA00023224"/>
    </source>
</evidence>
<dbReference type="InterPro" id="IPR027430">
    <property type="entry name" value="Retinal_BS"/>
</dbReference>
<dbReference type="PRINTS" id="PR00237">
    <property type="entry name" value="GPCRRHODOPSN"/>
</dbReference>
<evidence type="ECO:0000256" key="1">
    <source>
        <dbReference type="ARBA" id="ARBA00004141"/>
    </source>
</evidence>
<keyword evidence="9 14" id="KW-0297">G-protein coupled receptor</keyword>
<dbReference type="EMBL" id="LR900642">
    <property type="protein sequence ID" value="CAD7246408.1"/>
    <property type="molecule type" value="Genomic_DNA"/>
</dbReference>
<feature type="transmembrane region" description="Helical" evidence="16">
    <location>
        <begin position="351"/>
        <end position="370"/>
    </location>
</feature>
<evidence type="ECO:0000313" key="19">
    <source>
        <dbReference type="Proteomes" id="UP000677054"/>
    </source>
</evidence>
<evidence type="ECO:0000256" key="16">
    <source>
        <dbReference type="SAM" id="Phobius"/>
    </source>
</evidence>
<dbReference type="GO" id="GO:0004930">
    <property type="term" value="F:G protein-coupled receptor activity"/>
    <property type="evidence" value="ECO:0007669"/>
    <property type="project" value="UniProtKB-KW"/>
</dbReference>
<gene>
    <name evidence="18" type="ORF">DSTB1V02_LOCUS6258</name>
</gene>
<keyword evidence="12 14" id="KW-0807">Transducer</keyword>
<dbReference type="GO" id="GO:0016020">
    <property type="term" value="C:membrane"/>
    <property type="evidence" value="ECO:0007669"/>
    <property type="project" value="UniProtKB-SubCell"/>
</dbReference>
<feature type="region of interest" description="Disordered" evidence="15">
    <location>
        <begin position="25"/>
        <end position="46"/>
    </location>
</feature>
<keyword evidence="3" id="KW-0600">Photoreceptor protein</keyword>
<evidence type="ECO:0000256" key="4">
    <source>
        <dbReference type="ARBA" id="ARBA00022606"/>
    </source>
</evidence>
<dbReference type="SUPFAM" id="SSF81321">
    <property type="entry name" value="Family A G protein-coupled receptor-like"/>
    <property type="match status" value="2"/>
</dbReference>
<name>A0A7R9A7A0_9CRUS</name>
<dbReference type="Pfam" id="PF00001">
    <property type="entry name" value="7tm_1"/>
    <property type="match status" value="2"/>
</dbReference>
<feature type="transmembrane region" description="Helical" evidence="16">
    <location>
        <begin position="213"/>
        <end position="232"/>
    </location>
</feature>
<feature type="region of interest" description="Disordered" evidence="15">
    <location>
        <begin position="293"/>
        <end position="323"/>
    </location>
</feature>
<dbReference type="PANTHER" id="PTHR24240">
    <property type="entry name" value="OPSIN"/>
    <property type="match status" value="1"/>
</dbReference>
<dbReference type="EMBL" id="CAJPEV010001125">
    <property type="protein sequence ID" value="CAG0890880.1"/>
    <property type="molecule type" value="Genomic_DNA"/>
</dbReference>
<dbReference type="Gene3D" id="1.20.1070.10">
    <property type="entry name" value="Rhodopsin 7-helix transmembrane proteins"/>
    <property type="match status" value="2"/>
</dbReference>
<dbReference type="InterPro" id="IPR017452">
    <property type="entry name" value="GPCR_Rhodpsn_7TM"/>
</dbReference>
<feature type="domain" description="G-protein coupled receptors family 1 profile" evidence="17">
    <location>
        <begin position="192"/>
        <end position="556"/>
    </location>
</feature>
<dbReference type="GO" id="GO:0007602">
    <property type="term" value="P:phototransduction"/>
    <property type="evidence" value="ECO:0007669"/>
    <property type="project" value="UniProtKB-KW"/>
</dbReference>
<keyword evidence="4" id="KW-0716">Sensory transduction</keyword>
<evidence type="ECO:0000256" key="11">
    <source>
        <dbReference type="ARBA" id="ARBA00023170"/>
    </source>
</evidence>
<evidence type="ECO:0000256" key="10">
    <source>
        <dbReference type="ARBA" id="ARBA00023136"/>
    </source>
</evidence>
<accession>A0A7R9A7A0</accession>
<evidence type="ECO:0000256" key="15">
    <source>
        <dbReference type="SAM" id="MobiDB-lite"/>
    </source>
</evidence>
<keyword evidence="13" id="KW-0844">Vision</keyword>
<feature type="transmembrane region" description="Helical" evidence="16">
    <location>
        <begin position="407"/>
        <end position="427"/>
    </location>
</feature>
<keyword evidence="6" id="KW-0681">Retinal protein</keyword>
<dbReference type="PROSITE" id="PS00237">
    <property type="entry name" value="G_PROTEIN_RECEP_F1_1"/>
    <property type="match status" value="1"/>
</dbReference>
<feature type="transmembrane region" description="Helical" evidence="16">
    <location>
        <begin position="447"/>
        <end position="470"/>
    </location>
</feature>
<dbReference type="InterPro" id="IPR000276">
    <property type="entry name" value="GPCR_Rhodpsn"/>
</dbReference>
<feature type="transmembrane region" description="Helical" evidence="16">
    <location>
        <begin position="180"/>
        <end position="201"/>
    </location>
</feature>
<dbReference type="AlphaFoldDB" id="A0A7R9A7A0"/>
<evidence type="ECO:0000256" key="7">
    <source>
        <dbReference type="ARBA" id="ARBA00022989"/>
    </source>
</evidence>
<comment type="similarity">
    <text evidence="2 14">Belongs to the G-protein coupled receptor 1 family.</text>
</comment>
<evidence type="ECO:0000256" key="9">
    <source>
        <dbReference type="ARBA" id="ARBA00023040"/>
    </source>
</evidence>
<dbReference type="PROSITE" id="PS00238">
    <property type="entry name" value="OPSIN"/>
    <property type="match status" value="1"/>
</dbReference>
<evidence type="ECO:0000256" key="14">
    <source>
        <dbReference type="RuleBase" id="RU000688"/>
    </source>
</evidence>
<dbReference type="GO" id="GO:0007601">
    <property type="term" value="P:visual perception"/>
    <property type="evidence" value="ECO:0007669"/>
    <property type="project" value="UniProtKB-KW"/>
</dbReference>
<dbReference type="InterPro" id="IPR050125">
    <property type="entry name" value="GPCR_opsins"/>
</dbReference>
<sequence length="623" mass="68997">MYGIAGWKFQSKLRQTLQGHQHIPVTLENPSGKASSTSHPVPHHAQSLSLPARPRIQPLIMPNPSHSQLVLASSPLSCPIPLTPSSTSHPAPYHAQSLSLPARPRIQSPITAPYTASKGDYSSMITFADNVQPKMVEQNWRKNGSWERMAGMPLQILNRTEAHWFLYPPPSSSAHAVVTVFYVLIFLLGTGGNGAVLYLTIRFKNLSKKTNSFMLNLAVSDFLMMFTIPIIVVNSFHEGPVLGIPGIDYRPCADGFDLADALGSGTIWHDLARSGMKFIRKVAKVFSGNVSKETEGTARRGTPNQACATPSPTASKASDSGDSNEFKAIGEEVLAFESNTVGGGWRPGCDAIGFIGGLTGTVSIVTLSAISLERFHGIRNCWQPGSRFTWPAASMTRWQRLISITMFWLYGFLFSAIPLVVPGILYVPEGYLTTCSFNYLATDPANIAFILVFFVAAWLLPFIVITSSYIGIMCLVTRNYGVLESANPDNRWQRQQEWKIFKTVVILVVVWFLAWTPYACVSLLGITGMKDLISPASSMIPAIICKICSAIDPFIYTLTHPYFKRELRRHFNVFRRLFEEEKRIKTFSFKANDARVSTSHASLSQQCHRCMQNGRKGNQSTFL</sequence>